<evidence type="ECO:0000256" key="1">
    <source>
        <dbReference type="SAM" id="MobiDB-lite"/>
    </source>
</evidence>
<dbReference type="EMBL" id="JAWCUI010000048">
    <property type="protein sequence ID" value="KAL1891935.1"/>
    <property type="molecule type" value="Genomic_DNA"/>
</dbReference>
<feature type="compositionally biased region" description="Low complexity" evidence="1">
    <location>
        <begin position="247"/>
        <end position="258"/>
    </location>
</feature>
<organism evidence="2 3">
    <name type="scientific">Sporothrix stenoceras</name>
    <dbReference type="NCBI Taxonomy" id="5173"/>
    <lineage>
        <taxon>Eukaryota</taxon>
        <taxon>Fungi</taxon>
        <taxon>Dikarya</taxon>
        <taxon>Ascomycota</taxon>
        <taxon>Pezizomycotina</taxon>
        <taxon>Sordariomycetes</taxon>
        <taxon>Sordariomycetidae</taxon>
        <taxon>Ophiostomatales</taxon>
        <taxon>Ophiostomataceae</taxon>
        <taxon>Sporothrix</taxon>
    </lineage>
</organism>
<comment type="caution">
    <text evidence="2">The sequence shown here is derived from an EMBL/GenBank/DDBJ whole genome shotgun (WGS) entry which is preliminary data.</text>
</comment>
<name>A0ABR3YV60_9PEZI</name>
<evidence type="ECO:0000313" key="2">
    <source>
        <dbReference type="EMBL" id="KAL1891935.1"/>
    </source>
</evidence>
<evidence type="ECO:0000313" key="3">
    <source>
        <dbReference type="Proteomes" id="UP001583186"/>
    </source>
</evidence>
<feature type="region of interest" description="Disordered" evidence="1">
    <location>
        <begin position="47"/>
        <end position="67"/>
    </location>
</feature>
<accession>A0ABR3YV60</accession>
<keyword evidence="3" id="KW-1185">Reference proteome</keyword>
<proteinExistence type="predicted"/>
<feature type="region of interest" description="Disordered" evidence="1">
    <location>
        <begin position="165"/>
        <end position="258"/>
    </location>
</feature>
<feature type="compositionally biased region" description="Acidic residues" evidence="1">
    <location>
        <begin position="188"/>
        <end position="197"/>
    </location>
</feature>
<protein>
    <submittedName>
        <fullName evidence="2">Uncharacterized protein</fullName>
    </submittedName>
</protein>
<reference evidence="2 3" key="1">
    <citation type="journal article" date="2024" name="IMA Fungus">
        <title>IMA Genome - F19 : A genome assembly and annotation guide to empower mycologists, including annotated draft genome sequences of Ceratocystis pirilliformis, Diaporthe australafricana, Fusarium ophioides, Paecilomyces lecythidis, and Sporothrix stenoceras.</title>
        <authorList>
            <person name="Aylward J."/>
            <person name="Wilson A.M."/>
            <person name="Visagie C.M."/>
            <person name="Spraker J."/>
            <person name="Barnes I."/>
            <person name="Buitendag C."/>
            <person name="Ceriani C."/>
            <person name="Del Mar Angel L."/>
            <person name="du Plessis D."/>
            <person name="Fuchs T."/>
            <person name="Gasser K."/>
            <person name="Kramer D."/>
            <person name="Li W."/>
            <person name="Munsamy K."/>
            <person name="Piso A."/>
            <person name="Price J.L."/>
            <person name="Sonnekus B."/>
            <person name="Thomas C."/>
            <person name="van der Nest A."/>
            <person name="van Dijk A."/>
            <person name="van Heerden A."/>
            <person name="van Vuuren N."/>
            <person name="Yilmaz N."/>
            <person name="Duong T.A."/>
            <person name="van der Merwe N.A."/>
            <person name="Wingfield M.J."/>
            <person name="Wingfield B.D."/>
        </authorList>
    </citation>
    <scope>NUCLEOTIDE SEQUENCE [LARGE SCALE GENOMIC DNA]</scope>
    <source>
        <strain evidence="2 3">CMW 5346</strain>
    </source>
</reference>
<gene>
    <name evidence="2" type="ORF">Sste5346_007279</name>
</gene>
<sequence length="270" mass="29294">MSHQHPNQPLGKSADNIYVNGEKFDMVTKTKAAVREKLTVDDMGRIVEEDYEHDENRPQAQGDAPISLVSGTQPIKRQKSGFEATPTHPTSYVAMPMKSKGITSGPPRAPLPTSIVTKSTTVVDDKQIKVADQALITTAPVPTVTPTIPVRRNKTGVLLNEALPLRGGAPLPRKSNDGASIHAHDGAASDDDDDLDDRDDRRYGRGLSESPHFSTGASMILEKTDCADRENDDDEDEDWCFVSGGQSPTSSTTPKITPPLRAKLAKIFRN</sequence>
<feature type="compositionally biased region" description="Acidic residues" evidence="1">
    <location>
        <begin position="230"/>
        <end position="239"/>
    </location>
</feature>
<dbReference type="Proteomes" id="UP001583186">
    <property type="component" value="Unassembled WGS sequence"/>
</dbReference>